<sequence length="290" mass="32459">MIPSSPSPLYPVTPACTRLPLQYKPLNSSPLVGSSPPTSPKMSSPVVAAQARRRSQYKTPPGRMHTSTTARRLFSNEMAQEEAADPQKAFLRSRFKARCLERAVKARERAVSAKRKPALSEPSSDDYQMEDDEEDDEDIMQDELFRRIMANAKHKQNHAYRVSYSREVGSSFDPDIEDVSRWEQELAETPSTSANPFKASSAPSQKPQRDPYPFLEDEFDSADIPDEALLDLNPDDLADEELEAYAEECARRAAVADFEDIPLEELEGIWNGDEELGIQANNGDDGMDIS</sequence>
<keyword evidence="3" id="KW-1185">Reference proteome</keyword>
<comment type="caution">
    <text evidence="2">The sequence shown here is derived from an EMBL/GenBank/DDBJ whole genome shotgun (WGS) entry which is preliminary data.</text>
</comment>
<evidence type="ECO:0000313" key="2">
    <source>
        <dbReference type="EMBL" id="KAF9479463.1"/>
    </source>
</evidence>
<name>A0A9P5Z135_9AGAR</name>
<dbReference type="Proteomes" id="UP000807469">
    <property type="component" value="Unassembled WGS sequence"/>
</dbReference>
<feature type="region of interest" description="Disordered" evidence="1">
    <location>
        <begin position="154"/>
        <end position="218"/>
    </location>
</feature>
<evidence type="ECO:0000256" key="1">
    <source>
        <dbReference type="SAM" id="MobiDB-lite"/>
    </source>
</evidence>
<dbReference type="AlphaFoldDB" id="A0A9P5Z135"/>
<gene>
    <name evidence="2" type="ORF">BDN70DRAFT_878735</name>
</gene>
<feature type="region of interest" description="Disordered" evidence="1">
    <location>
        <begin position="107"/>
        <end position="137"/>
    </location>
</feature>
<organism evidence="2 3">
    <name type="scientific">Pholiota conissans</name>
    <dbReference type="NCBI Taxonomy" id="109636"/>
    <lineage>
        <taxon>Eukaryota</taxon>
        <taxon>Fungi</taxon>
        <taxon>Dikarya</taxon>
        <taxon>Basidiomycota</taxon>
        <taxon>Agaricomycotina</taxon>
        <taxon>Agaricomycetes</taxon>
        <taxon>Agaricomycetidae</taxon>
        <taxon>Agaricales</taxon>
        <taxon>Agaricineae</taxon>
        <taxon>Strophariaceae</taxon>
        <taxon>Pholiota</taxon>
    </lineage>
</organism>
<dbReference type="OrthoDB" id="3268127at2759"/>
<dbReference type="EMBL" id="MU155212">
    <property type="protein sequence ID" value="KAF9479463.1"/>
    <property type="molecule type" value="Genomic_DNA"/>
</dbReference>
<accession>A0A9P5Z135</accession>
<feature type="region of interest" description="Disordered" evidence="1">
    <location>
        <begin position="23"/>
        <end position="70"/>
    </location>
</feature>
<feature type="compositionally biased region" description="Acidic residues" evidence="1">
    <location>
        <begin position="123"/>
        <end position="137"/>
    </location>
</feature>
<protein>
    <submittedName>
        <fullName evidence="2">Uncharacterized protein</fullName>
    </submittedName>
</protein>
<reference evidence="2" key="1">
    <citation type="submission" date="2020-11" db="EMBL/GenBank/DDBJ databases">
        <authorList>
            <consortium name="DOE Joint Genome Institute"/>
            <person name="Ahrendt S."/>
            <person name="Riley R."/>
            <person name="Andreopoulos W."/>
            <person name="Labutti K."/>
            <person name="Pangilinan J."/>
            <person name="Ruiz-Duenas F.J."/>
            <person name="Barrasa J.M."/>
            <person name="Sanchez-Garcia M."/>
            <person name="Camarero S."/>
            <person name="Miyauchi S."/>
            <person name="Serrano A."/>
            <person name="Linde D."/>
            <person name="Babiker R."/>
            <person name="Drula E."/>
            <person name="Ayuso-Fernandez I."/>
            <person name="Pacheco R."/>
            <person name="Padilla G."/>
            <person name="Ferreira P."/>
            <person name="Barriuso J."/>
            <person name="Kellner H."/>
            <person name="Castanera R."/>
            <person name="Alfaro M."/>
            <person name="Ramirez L."/>
            <person name="Pisabarro A.G."/>
            <person name="Kuo A."/>
            <person name="Tritt A."/>
            <person name="Lipzen A."/>
            <person name="He G."/>
            <person name="Yan M."/>
            <person name="Ng V."/>
            <person name="Cullen D."/>
            <person name="Martin F."/>
            <person name="Rosso M.-N."/>
            <person name="Henrissat B."/>
            <person name="Hibbett D."/>
            <person name="Martinez A.T."/>
            <person name="Grigoriev I.V."/>
        </authorList>
    </citation>
    <scope>NUCLEOTIDE SEQUENCE</scope>
    <source>
        <strain evidence="2">CIRM-BRFM 674</strain>
    </source>
</reference>
<evidence type="ECO:0000313" key="3">
    <source>
        <dbReference type="Proteomes" id="UP000807469"/>
    </source>
</evidence>
<proteinExistence type="predicted"/>
<feature type="compositionally biased region" description="Low complexity" evidence="1">
    <location>
        <begin position="34"/>
        <end position="45"/>
    </location>
</feature>